<evidence type="ECO:0000256" key="3">
    <source>
        <dbReference type="ARBA" id="ARBA00022840"/>
    </source>
</evidence>
<dbReference type="PANTHER" id="PTHR43392">
    <property type="entry name" value="AAA-TYPE ATPASE FAMILY PROTEIN / ANKYRIN REPEAT FAMILY PROTEIN"/>
    <property type="match status" value="1"/>
</dbReference>
<evidence type="ECO:0000259" key="5">
    <source>
        <dbReference type="SMART" id="SM00382"/>
    </source>
</evidence>
<sequence length="1151" mass="128274">MASDSDEQHPTPPEPSFEEPDKDERPATLDDRKPLAETLGGDQVDGVNINLQLSSHAQSDGEESQPFHEREVERRSSSRKAHSESSESRPGAQIDSQAASSVSGEKKSVHESGIEGHRHSQAASSASGENQPVEENTIEECGDSQTAREDSEERQSAQESEVEGHSDSEATGSESEDSETEGNEGPDTASSTEEHPDYEPRHNPFDNPDSYHNPGDLDNVEHGTSAQKMWEQQKKNHDEENQALDQLMDLVGLEIAKEEFLKIKATINAARHRRGWLRRLDLNIVFLGNPGTGKTTLANLYKDFLVKCGVWGDGSNFKSETESGYKLQKLDEIENLESRLTSWSGVQFLCIDDVDQTDSDCQGALLRVLDRHARNLVVVMTGSVIGTTRFLGSLPHGRWQCWRRLKLDDYDDDQFRLIFLRLLHQNRLQVEGGPETPYPRIIAKRVGRGRETAGFGNVHDLRLAFAQIIERQAYRLEKEKAEVTSESVDETVTNSEETDPAEATDPSAVSSNGDQDEETIAHDKNKEQEAQPPDSILTKEDMMGPEPVDIRPGSAAWKELQSMSGLGEVKKAIGALMQRSISNYRRELGGKEPLKTSLNRVFLGPPGTGKTTVAKLYGQILAELGLLSTKDMVFTTPGDYIGQYIGETEARTSAILDSTVGKVLIIDDAHTFYHGRETDEYRLSCIDVLVSRIHNRPGEDRCVILIGYPREMEDMFQKCNPGLKRRFPLEEAFRFDDYDDKRLGEILEIKMDKEEIKAGEKAMGVAAEVLRRARDRPNFGNGGEVDNLLNQAKARFRDRIRREKMKKVKSVEGEKGDGGVDIHGDHDDIDDDESPLVTLAPEDFDPDWNRGLEADCSSLFKGLLGFGKVIEQFQGYQNMAANMRRRGRDPREVIPFTFVFKGPPGTGKTHTARIIGNIFYRMGFLSTHEVIECSASHLIGEYMGHTAPKVVDLFDRGLGKVLFIDEAYRLGRGGGGGGSGRRSYEDEAVGELVDCMTKPRYLRKMVIVLAGYERDMNQLLRSNAGLRGRFPTEVYFNSMEPRDSLEHLKERLHAQGIGIQAYEKPEKTEIDTVFRLFGKLAKTDGWSNGRDVQSLAGAITAQVYQNASAPGNGSGMGEDVALPDLSISFDELIKALKNMFRERIKGRGVMK</sequence>
<feature type="region of interest" description="Disordered" evidence="4">
    <location>
        <begin position="807"/>
        <end position="827"/>
    </location>
</feature>
<feature type="compositionally biased region" description="Polar residues" evidence="4">
    <location>
        <begin position="484"/>
        <end position="495"/>
    </location>
</feature>
<dbReference type="Proteomes" id="UP000288429">
    <property type="component" value="Unassembled WGS sequence"/>
</dbReference>
<dbReference type="Pfam" id="PF17866">
    <property type="entry name" value="AAA_lid_6"/>
    <property type="match status" value="1"/>
</dbReference>
<dbReference type="Gene3D" id="3.40.50.300">
    <property type="entry name" value="P-loop containing nucleotide triphosphate hydrolases"/>
    <property type="match status" value="3"/>
</dbReference>
<keyword evidence="2" id="KW-0547">Nucleotide-binding</keyword>
<dbReference type="GO" id="GO:0016887">
    <property type="term" value="F:ATP hydrolysis activity"/>
    <property type="evidence" value="ECO:0007669"/>
    <property type="project" value="InterPro"/>
</dbReference>
<organism evidence="6 7">
    <name type="scientific">Fusarium ambrosium</name>
    <dbReference type="NCBI Taxonomy" id="131363"/>
    <lineage>
        <taxon>Eukaryota</taxon>
        <taxon>Fungi</taxon>
        <taxon>Dikarya</taxon>
        <taxon>Ascomycota</taxon>
        <taxon>Pezizomycotina</taxon>
        <taxon>Sordariomycetes</taxon>
        <taxon>Hypocreomycetidae</taxon>
        <taxon>Hypocreales</taxon>
        <taxon>Nectriaceae</taxon>
        <taxon>Fusarium</taxon>
        <taxon>Fusarium solani species complex</taxon>
    </lineage>
</organism>
<dbReference type="PRINTS" id="PR00819">
    <property type="entry name" value="CBXCFQXSUPER"/>
</dbReference>
<feature type="compositionally biased region" description="Basic and acidic residues" evidence="4">
    <location>
        <begin position="65"/>
        <end position="87"/>
    </location>
</feature>
<dbReference type="Pfam" id="PF00004">
    <property type="entry name" value="AAA"/>
    <property type="match status" value="2"/>
</dbReference>
<feature type="region of interest" description="Disordered" evidence="4">
    <location>
        <begin position="479"/>
        <end position="546"/>
    </location>
</feature>
<dbReference type="AlphaFoldDB" id="A0A428TTB7"/>
<dbReference type="FunFam" id="3.40.50.300:FF:000216">
    <property type="entry name" value="Type VII secretion ATPase EccA"/>
    <property type="match status" value="2"/>
</dbReference>
<feature type="compositionally biased region" description="Basic and acidic residues" evidence="4">
    <location>
        <begin position="104"/>
        <end position="118"/>
    </location>
</feature>
<dbReference type="PANTHER" id="PTHR43392:SF2">
    <property type="entry name" value="AAA-TYPE ATPASE FAMILY PROTEIN _ ANKYRIN REPEAT FAMILY PROTEIN"/>
    <property type="match status" value="1"/>
</dbReference>
<dbReference type="SUPFAM" id="SSF52540">
    <property type="entry name" value="P-loop containing nucleoside triphosphate hydrolases"/>
    <property type="match status" value="3"/>
</dbReference>
<gene>
    <name evidence="6" type="ORF">CDV31_009679</name>
</gene>
<feature type="domain" description="AAA+ ATPase" evidence="5">
    <location>
        <begin position="596"/>
        <end position="733"/>
    </location>
</feature>
<dbReference type="EMBL" id="NIZV01000140">
    <property type="protein sequence ID" value="RSM05281.1"/>
    <property type="molecule type" value="Genomic_DNA"/>
</dbReference>
<keyword evidence="3" id="KW-0067">ATP-binding</keyword>
<evidence type="ECO:0000313" key="6">
    <source>
        <dbReference type="EMBL" id="RSM05281.1"/>
    </source>
</evidence>
<feature type="domain" description="AAA+ ATPase" evidence="5">
    <location>
        <begin position="894"/>
        <end position="1040"/>
    </location>
</feature>
<name>A0A428TTB7_9HYPO</name>
<feature type="compositionally biased region" description="Basic and acidic residues" evidence="4">
    <location>
        <begin position="192"/>
        <end position="204"/>
    </location>
</feature>
<dbReference type="InterPro" id="IPR003593">
    <property type="entry name" value="AAA+_ATPase"/>
</dbReference>
<keyword evidence="7" id="KW-1185">Reference proteome</keyword>
<feature type="compositionally biased region" description="Polar residues" evidence="4">
    <location>
        <begin position="49"/>
        <end position="58"/>
    </location>
</feature>
<feature type="domain" description="AAA+ ATPase" evidence="5">
    <location>
        <begin position="280"/>
        <end position="429"/>
    </location>
</feature>
<comment type="similarity">
    <text evidence="1">Belongs to the CbxX/CfxQ family.</text>
</comment>
<proteinExistence type="inferred from homology"/>
<feature type="compositionally biased region" description="Basic and acidic residues" evidence="4">
    <location>
        <begin position="146"/>
        <end position="168"/>
    </location>
</feature>
<dbReference type="GO" id="GO:0005524">
    <property type="term" value="F:ATP binding"/>
    <property type="evidence" value="ECO:0007669"/>
    <property type="project" value="UniProtKB-KW"/>
</dbReference>
<feature type="compositionally biased region" description="Basic and acidic residues" evidence="4">
    <location>
        <begin position="809"/>
        <end position="826"/>
    </location>
</feature>
<accession>A0A428TTB7</accession>
<feature type="compositionally biased region" description="Basic and acidic residues" evidence="4">
    <location>
        <begin position="22"/>
        <end position="35"/>
    </location>
</feature>
<evidence type="ECO:0000256" key="4">
    <source>
        <dbReference type="SAM" id="MobiDB-lite"/>
    </source>
</evidence>
<dbReference type="SMART" id="SM00382">
    <property type="entry name" value="AAA"/>
    <property type="match status" value="3"/>
</dbReference>
<dbReference type="InterPro" id="IPR041627">
    <property type="entry name" value="AAA_lid_6"/>
</dbReference>
<dbReference type="Gene3D" id="1.10.8.60">
    <property type="match status" value="2"/>
</dbReference>
<evidence type="ECO:0000313" key="7">
    <source>
        <dbReference type="Proteomes" id="UP000288429"/>
    </source>
</evidence>
<evidence type="ECO:0000256" key="1">
    <source>
        <dbReference type="ARBA" id="ARBA00010378"/>
    </source>
</evidence>
<protein>
    <recommendedName>
        <fullName evidence="5">AAA+ ATPase domain-containing protein</fullName>
    </recommendedName>
</protein>
<dbReference type="InterPro" id="IPR050773">
    <property type="entry name" value="CbxX/CfxQ_RuBisCO_ESX"/>
</dbReference>
<dbReference type="InterPro" id="IPR000641">
    <property type="entry name" value="CbxX/CfxQ"/>
</dbReference>
<feature type="compositionally biased region" description="Polar residues" evidence="4">
    <location>
        <begin position="94"/>
        <end position="103"/>
    </location>
</feature>
<dbReference type="InterPro" id="IPR003959">
    <property type="entry name" value="ATPase_AAA_core"/>
</dbReference>
<feature type="compositionally biased region" description="Basic and acidic residues" evidence="4">
    <location>
        <begin position="519"/>
        <end position="529"/>
    </location>
</feature>
<feature type="region of interest" description="Disordered" evidence="4">
    <location>
        <begin position="1"/>
        <end position="238"/>
    </location>
</feature>
<feature type="compositionally biased region" description="Acidic residues" evidence="4">
    <location>
        <begin position="174"/>
        <end position="184"/>
    </location>
</feature>
<evidence type="ECO:0000256" key="2">
    <source>
        <dbReference type="ARBA" id="ARBA00022741"/>
    </source>
</evidence>
<reference evidence="6 7" key="1">
    <citation type="submission" date="2017-06" db="EMBL/GenBank/DDBJ databases">
        <title>Cmopartive genomic analysis of Ambrosia Fusariam Clade fungi.</title>
        <authorList>
            <person name="Stajich J.E."/>
            <person name="Carrillo J."/>
            <person name="Kijimoto T."/>
            <person name="Eskalen A."/>
            <person name="O'Donnell K."/>
            <person name="Kasson M."/>
        </authorList>
    </citation>
    <scope>NUCLEOTIDE SEQUENCE [LARGE SCALE GENOMIC DNA]</scope>
    <source>
        <strain evidence="6 7">NRRL 20438</strain>
    </source>
</reference>
<dbReference type="CDD" id="cd00009">
    <property type="entry name" value="AAA"/>
    <property type="match status" value="2"/>
</dbReference>
<comment type="caution">
    <text evidence="6">The sequence shown here is derived from an EMBL/GenBank/DDBJ whole genome shotgun (WGS) entry which is preliminary data.</text>
</comment>
<feature type="compositionally biased region" description="Polar residues" evidence="4">
    <location>
        <begin position="121"/>
        <end position="134"/>
    </location>
</feature>
<dbReference type="InterPro" id="IPR027417">
    <property type="entry name" value="P-loop_NTPase"/>
</dbReference>